<dbReference type="PANTHER" id="PTHR11138:SF5">
    <property type="entry name" value="METHIONYL-TRNA FORMYLTRANSFERASE, MITOCHONDRIAL"/>
    <property type="match status" value="1"/>
</dbReference>
<dbReference type="CDD" id="cd08704">
    <property type="entry name" value="Met_tRNA_FMT_C"/>
    <property type="match status" value="1"/>
</dbReference>
<feature type="domain" description="Formyl transferase C-terminal" evidence="7">
    <location>
        <begin position="261"/>
        <end position="379"/>
    </location>
</feature>
<dbReference type="EC" id="2.1.2.9" evidence="2"/>
<dbReference type="PANTHER" id="PTHR11138">
    <property type="entry name" value="METHIONYL-TRNA FORMYLTRANSFERASE"/>
    <property type="match status" value="1"/>
</dbReference>
<dbReference type="InterPro" id="IPR044135">
    <property type="entry name" value="Met-tRNA-FMT_C"/>
</dbReference>
<evidence type="ECO:0000256" key="1">
    <source>
        <dbReference type="ARBA" id="ARBA00010699"/>
    </source>
</evidence>
<evidence type="ECO:0000256" key="3">
    <source>
        <dbReference type="ARBA" id="ARBA00014185"/>
    </source>
</evidence>
<name>A0A9W6BAR0_9CHLO</name>
<gene>
    <name evidence="8" type="primary">PLEST006113</name>
    <name evidence="8" type="ORF">PLESTB_000125500</name>
</gene>
<evidence type="ECO:0000259" key="7">
    <source>
        <dbReference type="Pfam" id="PF02911"/>
    </source>
</evidence>
<dbReference type="InterPro" id="IPR041711">
    <property type="entry name" value="Met-tRNA-FMT_N"/>
</dbReference>
<evidence type="ECO:0000256" key="5">
    <source>
        <dbReference type="ARBA" id="ARBA00022917"/>
    </source>
</evidence>
<evidence type="ECO:0000259" key="6">
    <source>
        <dbReference type="Pfam" id="PF00551"/>
    </source>
</evidence>
<dbReference type="Proteomes" id="UP001165080">
    <property type="component" value="Unassembled WGS sequence"/>
</dbReference>
<dbReference type="InterPro" id="IPR005793">
    <property type="entry name" value="Formyl_trans_C"/>
</dbReference>
<dbReference type="Gene3D" id="3.10.25.10">
    <property type="entry name" value="Formyl transferase, C-terminal domain"/>
    <property type="match status" value="1"/>
</dbReference>
<dbReference type="Pfam" id="PF02911">
    <property type="entry name" value="Formyl_trans_C"/>
    <property type="match status" value="1"/>
</dbReference>
<dbReference type="Pfam" id="PF00551">
    <property type="entry name" value="Formyl_trans_N"/>
    <property type="match status" value="1"/>
</dbReference>
<protein>
    <recommendedName>
        <fullName evidence="3">Methionyl-tRNA formyltransferase, mitochondrial</fullName>
        <ecNumber evidence="2">2.1.2.9</ecNumber>
    </recommendedName>
</protein>
<dbReference type="InterPro" id="IPR005794">
    <property type="entry name" value="Fmt"/>
</dbReference>
<dbReference type="InterPro" id="IPR037022">
    <property type="entry name" value="Formyl_trans_C_sf"/>
</dbReference>
<keyword evidence="4" id="KW-0808">Transferase</keyword>
<proteinExistence type="inferred from homology"/>
<evidence type="ECO:0000256" key="4">
    <source>
        <dbReference type="ARBA" id="ARBA00022679"/>
    </source>
</evidence>
<dbReference type="AlphaFoldDB" id="A0A9W6BAR0"/>
<evidence type="ECO:0000256" key="2">
    <source>
        <dbReference type="ARBA" id="ARBA00012261"/>
    </source>
</evidence>
<comment type="caution">
    <text evidence="8">The sequence shown here is derived from an EMBL/GenBank/DDBJ whole genome shotgun (WGS) entry which is preliminary data.</text>
</comment>
<dbReference type="Gene3D" id="3.40.50.170">
    <property type="entry name" value="Formyl transferase, N-terminal domain"/>
    <property type="match status" value="1"/>
</dbReference>
<sequence length="391" mass="41073">MEKVLPKCSARPFTHSTRPVISNRAARTIAKSAAIAHNESAGRKQRVVFLGTPEVAAGVLQDLLSASQRPDATFEVSLVVSQPGKPKGRGNRAVAIPSPVEALARDSGLLRPDQIVCPARAREEDFLQRLEALRPDLAVTAAYGNMLPQRFLDIPLYGTLNVHPSLLPRYRGAAPVQRALQDGVTETGVSVAYTVLACDAGPVLAQEKVCVDPDVTAPELLQSLFAEGSRLLLDRLPDVFAGRGQQMAVPQDESQVLHAAKLSREESVLDFSSAPAAVLHNRVRAFAGWPGTSATFLMQDEASGATEAVDVKIVKTRAPGGGGGGGGAAAVASAVSGVEVSFSGDAMLVPCAGGTVLEVLQVQPPTKKSMAAKDFRNGLRGKRLLLPSTSL</sequence>
<feature type="domain" description="Formyl transferase N-terminal" evidence="6">
    <location>
        <begin position="46"/>
        <end position="234"/>
    </location>
</feature>
<reference evidence="8 9" key="1">
    <citation type="journal article" date="2023" name="Commun. Biol.">
        <title>Reorganization of the ancestral sex-determining regions during the evolution of trioecy in Pleodorina starrii.</title>
        <authorList>
            <person name="Takahashi K."/>
            <person name="Suzuki S."/>
            <person name="Kawai-Toyooka H."/>
            <person name="Yamamoto K."/>
            <person name="Hamaji T."/>
            <person name="Ootsuki R."/>
            <person name="Yamaguchi H."/>
            <person name="Kawachi M."/>
            <person name="Higashiyama T."/>
            <person name="Nozaki H."/>
        </authorList>
    </citation>
    <scope>NUCLEOTIDE SEQUENCE [LARGE SCALE GENOMIC DNA]</scope>
    <source>
        <strain evidence="8 9">NIES-4479</strain>
    </source>
</reference>
<dbReference type="HAMAP" id="MF_00182">
    <property type="entry name" value="Formyl_trans"/>
    <property type="match status" value="1"/>
</dbReference>
<keyword evidence="9" id="KW-1185">Reference proteome</keyword>
<comment type="similarity">
    <text evidence="1">Belongs to the Fmt family.</text>
</comment>
<dbReference type="InterPro" id="IPR011034">
    <property type="entry name" value="Formyl_transferase-like_C_sf"/>
</dbReference>
<dbReference type="GO" id="GO:0005739">
    <property type="term" value="C:mitochondrion"/>
    <property type="evidence" value="ECO:0007669"/>
    <property type="project" value="TreeGrafter"/>
</dbReference>
<dbReference type="InterPro" id="IPR036477">
    <property type="entry name" value="Formyl_transf_N_sf"/>
</dbReference>
<dbReference type="SUPFAM" id="SSF50486">
    <property type="entry name" value="FMT C-terminal domain-like"/>
    <property type="match status" value="1"/>
</dbReference>
<dbReference type="SUPFAM" id="SSF53328">
    <property type="entry name" value="Formyltransferase"/>
    <property type="match status" value="1"/>
</dbReference>
<evidence type="ECO:0000313" key="9">
    <source>
        <dbReference type="Proteomes" id="UP001165080"/>
    </source>
</evidence>
<dbReference type="InterPro" id="IPR002376">
    <property type="entry name" value="Formyl_transf_N"/>
</dbReference>
<keyword evidence="5" id="KW-0648">Protein biosynthesis</keyword>
<dbReference type="EMBL" id="BRXU01000001">
    <property type="protein sequence ID" value="GLC48684.1"/>
    <property type="molecule type" value="Genomic_DNA"/>
</dbReference>
<dbReference type="FunFam" id="3.40.50.170:FF:000010">
    <property type="entry name" value="Methionyl-tRNA formyltransferase"/>
    <property type="match status" value="1"/>
</dbReference>
<evidence type="ECO:0000313" key="8">
    <source>
        <dbReference type="EMBL" id="GLC48684.1"/>
    </source>
</evidence>
<accession>A0A9W6BAR0</accession>
<dbReference type="CDD" id="cd08646">
    <property type="entry name" value="FMT_core_Met-tRNA-FMT_N"/>
    <property type="match status" value="1"/>
</dbReference>
<dbReference type="NCBIfam" id="TIGR00460">
    <property type="entry name" value="fmt"/>
    <property type="match status" value="1"/>
</dbReference>
<dbReference type="GO" id="GO:0004479">
    <property type="term" value="F:methionyl-tRNA formyltransferase activity"/>
    <property type="evidence" value="ECO:0007669"/>
    <property type="project" value="UniProtKB-EC"/>
</dbReference>
<organism evidence="8 9">
    <name type="scientific">Pleodorina starrii</name>
    <dbReference type="NCBI Taxonomy" id="330485"/>
    <lineage>
        <taxon>Eukaryota</taxon>
        <taxon>Viridiplantae</taxon>
        <taxon>Chlorophyta</taxon>
        <taxon>core chlorophytes</taxon>
        <taxon>Chlorophyceae</taxon>
        <taxon>CS clade</taxon>
        <taxon>Chlamydomonadales</taxon>
        <taxon>Volvocaceae</taxon>
        <taxon>Pleodorina</taxon>
    </lineage>
</organism>